<dbReference type="AlphaFoldDB" id="A0A8J3WXJ7"/>
<organism evidence="2 3">
    <name type="scientific">Planobispora takensis</name>
    <dbReference type="NCBI Taxonomy" id="1367882"/>
    <lineage>
        <taxon>Bacteria</taxon>
        <taxon>Bacillati</taxon>
        <taxon>Actinomycetota</taxon>
        <taxon>Actinomycetes</taxon>
        <taxon>Streptosporangiales</taxon>
        <taxon>Streptosporangiaceae</taxon>
        <taxon>Planobispora</taxon>
    </lineage>
</organism>
<gene>
    <name evidence="2" type="ORF">Pta02_80190</name>
</gene>
<dbReference type="Proteomes" id="UP000634476">
    <property type="component" value="Unassembled WGS sequence"/>
</dbReference>
<keyword evidence="1" id="KW-1133">Transmembrane helix</keyword>
<reference evidence="2" key="1">
    <citation type="submission" date="2021-01" db="EMBL/GenBank/DDBJ databases">
        <title>Whole genome shotgun sequence of Planobispora takensis NBRC 109077.</title>
        <authorList>
            <person name="Komaki H."/>
            <person name="Tamura T."/>
        </authorList>
    </citation>
    <scope>NUCLEOTIDE SEQUENCE</scope>
    <source>
        <strain evidence="2">NBRC 109077</strain>
    </source>
</reference>
<comment type="caution">
    <text evidence="2">The sequence shown here is derived from an EMBL/GenBank/DDBJ whole genome shotgun (WGS) entry which is preliminary data.</text>
</comment>
<sequence>MPVHVLAGHLVIVTAPLTALLALLYAWRPAVRRGLRLPLVAAGVLNLAAALWAEQAGSALYEELTATARRAGRQLPPTVLSHAHQGDALAVSCFVLAVTVLVVVRRALAPGRERGTGAIVASGVLSAAVIAVWIFTATTLVQALQAVWSHHTLWQG</sequence>
<accession>A0A8J3WXJ7</accession>
<dbReference type="EMBL" id="BOOK01000089">
    <property type="protein sequence ID" value="GII06011.1"/>
    <property type="molecule type" value="Genomic_DNA"/>
</dbReference>
<dbReference type="RefSeq" id="WP_203880211.1">
    <property type="nucleotide sequence ID" value="NZ_BOOK01000089.1"/>
</dbReference>
<name>A0A8J3WXJ7_9ACTN</name>
<evidence type="ECO:0000256" key="1">
    <source>
        <dbReference type="SAM" id="Phobius"/>
    </source>
</evidence>
<proteinExistence type="predicted"/>
<keyword evidence="3" id="KW-1185">Reference proteome</keyword>
<evidence type="ECO:0000313" key="2">
    <source>
        <dbReference type="EMBL" id="GII06011.1"/>
    </source>
</evidence>
<keyword evidence="1" id="KW-0472">Membrane</keyword>
<keyword evidence="1" id="KW-0812">Transmembrane</keyword>
<feature type="transmembrane region" description="Helical" evidence="1">
    <location>
        <begin position="120"/>
        <end position="144"/>
    </location>
</feature>
<feature type="transmembrane region" description="Helical" evidence="1">
    <location>
        <begin position="88"/>
        <end position="108"/>
    </location>
</feature>
<feature type="transmembrane region" description="Helical" evidence="1">
    <location>
        <begin position="6"/>
        <end position="27"/>
    </location>
</feature>
<protein>
    <submittedName>
        <fullName evidence="2">Uncharacterized protein</fullName>
    </submittedName>
</protein>
<evidence type="ECO:0000313" key="3">
    <source>
        <dbReference type="Proteomes" id="UP000634476"/>
    </source>
</evidence>
<feature type="transmembrane region" description="Helical" evidence="1">
    <location>
        <begin position="34"/>
        <end position="53"/>
    </location>
</feature>